<gene>
    <name evidence="1" type="ORF">BILFYP9_03428</name>
</gene>
<dbReference type="AlphaFoldDB" id="A0A6N2WGN2"/>
<reference evidence="1" key="1">
    <citation type="submission" date="2019-11" db="EMBL/GenBank/DDBJ databases">
        <authorList>
            <person name="Feng L."/>
        </authorList>
    </citation>
    <scope>NUCLEOTIDE SEQUENCE</scope>
    <source>
        <strain evidence="1">BintestinalisLFYP9</strain>
    </source>
</reference>
<evidence type="ECO:0000313" key="1">
    <source>
        <dbReference type="EMBL" id="VYT41420.1"/>
    </source>
</evidence>
<accession>A0A6N2WGN2</accession>
<name>A0A6N2WGN2_9BACE</name>
<proteinExistence type="predicted"/>
<dbReference type="EMBL" id="CACRSU010000046">
    <property type="protein sequence ID" value="VYT41420.1"/>
    <property type="molecule type" value="Genomic_DNA"/>
</dbReference>
<sequence>MLQKTSFRLHYPRMMLHNFLFIVHLPVSGDKTDVFTGFAE</sequence>
<organism evidence="1">
    <name type="scientific">Bacteroides intestinalis</name>
    <dbReference type="NCBI Taxonomy" id="329854"/>
    <lineage>
        <taxon>Bacteria</taxon>
        <taxon>Pseudomonadati</taxon>
        <taxon>Bacteroidota</taxon>
        <taxon>Bacteroidia</taxon>
        <taxon>Bacteroidales</taxon>
        <taxon>Bacteroidaceae</taxon>
        <taxon>Bacteroides</taxon>
    </lineage>
</organism>
<protein>
    <submittedName>
        <fullName evidence="1">Uncharacterized protein</fullName>
    </submittedName>
</protein>